<gene>
    <name evidence="5" type="ORF">ACFYXI_19390</name>
</gene>
<dbReference type="Gene3D" id="3.40.630.10">
    <property type="entry name" value="Zn peptidases"/>
    <property type="match status" value="1"/>
</dbReference>
<dbReference type="InterPro" id="IPR013783">
    <property type="entry name" value="Ig-like_fold"/>
</dbReference>
<dbReference type="EMBL" id="JBIASD010000012">
    <property type="protein sequence ID" value="MFF3667761.1"/>
    <property type="molecule type" value="Genomic_DNA"/>
</dbReference>
<dbReference type="Gene3D" id="3.50.30.30">
    <property type="match status" value="1"/>
</dbReference>
<dbReference type="RefSeq" id="WP_387412911.1">
    <property type="nucleotide sequence ID" value="NZ_JBIASD010000012.1"/>
</dbReference>
<dbReference type="Pfam" id="PF04389">
    <property type="entry name" value="Peptidase_M28"/>
    <property type="match status" value="1"/>
</dbReference>
<feature type="domain" description="PA" evidence="3">
    <location>
        <begin position="164"/>
        <end position="242"/>
    </location>
</feature>
<proteinExistence type="predicted"/>
<evidence type="ECO:0000259" key="4">
    <source>
        <dbReference type="Pfam" id="PF04389"/>
    </source>
</evidence>
<comment type="caution">
    <text evidence="5">The sequence shown here is derived from an EMBL/GenBank/DDBJ whole genome shotgun (WGS) entry which is preliminary data.</text>
</comment>
<dbReference type="PANTHER" id="PTHR12147">
    <property type="entry name" value="METALLOPEPTIDASE M28 FAMILY MEMBER"/>
    <property type="match status" value="1"/>
</dbReference>
<reference evidence="5 6" key="1">
    <citation type="submission" date="2024-10" db="EMBL/GenBank/DDBJ databases">
        <title>The Natural Products Discovery Center: Release of the First 8490 Sequenced Strains for Exploring Actinobacteria Biosynthetic Diversity.</title>
        <authorList>
            <person name="Kalkreuter E."/>
            <person name="Kautsar S.A."/>
            <person name="Yang D."/>
            <person name="Bader C.D."/>
            <person name="Teijaro C.N."/>
            <person name="Fluegel L."/>
            <person name="Davis C.M."/>
            <person name="Simpson J.R."/>
            <person name="Lauterbach L."/>
            <person name="Steele A.D."/>
            <person name="Gui C."/>
            <person name="Meng S."/>
            <person name="Li G."/>
            <person name="Viehrig K."/>
            <person name="Ye F."/>
            <person name="Su P."/>
            <person name="Kiefer A.F."/>
            <person name="Nichols A."/>
            <person name="Cepeda A.J."/>
            <person name="Yan W."/>
            <person name="Fan B."/>
            <person name="Jiang Y."/>
            <person name="Adhikari A."/>
            <person name="Zheng C.-J."/>
            <person name="Schuster L."/>
            <person name="Cowan T.M."/>
            <person name="Smanski M.J."/>
            <person name="Chevrette M.G."/>
            <person name="De Carvalho L.P.S."/>
            <person name="Shen B."/>
        </authorList>
    </citation>
    <scope>NUCLEOTIDE SEQUENCE [LARGE SCALE GENOMIC DNA]</scope>
    <source>
        <strain evidence="5 6">NPDC002173</strain>
    </source>
</reference>
<evidence type="ECO:0000313" key="6">
    <source>
        <dbReference type="Proteomes" id="UP001602013"/>
    </source>
</evidence>
<organism evidence="5 6">
    <name type="scientific">Microtetraspora malaysiensis</name>
    <dbReference type="NCBI Taxonomy" id="161358"/>
    <lineage>
        <taxon>Bacteria</taxon>
        <taxon>Bacillati</taxon>
        <taxon>Actinomycetota</taxon>
        <taxon>Actinomycetes</taxon>
        <taxon>Streptosporangiales</taxon>
        <taxon>Streptosporangiaceae</taxon>
        <taxon>Microtetraspora</taxon>
    </lineage>
</organism>
<feature type="chain" id="PRO_5045773441" evidence="2">
    <location>
        <begin position="32"/>
        <end position="758"/>
    </location>
</feature>
<evidence type="ECO:0000256" key="2">
    <source>
        <dbReference type="SAM" id="SignalP"/>
    </source>
</evidence>
<dbReference type="PANTHER" id="PTHR12147:SF26">
    <property type="entry name" value="PEPTIDASE M28 DOMAIN-CONTAINING PROTEIN"/>
    <property type="match status" value="1"/>
</dbReference>
<dbReference type="InterPro" id="IPR046450">
    <property type="entry name" value="PA_dom_sf"/>
</dbReference>
<feature type="region of interest" description="Disordered" evidence="1">
    <location>
        <begin position="507"/>
        <end position="528"/>
    </location>
</feature>
<dbReference type="InterPro" id="IPR045175">
    <property type="entry name" value="M28_fam"/>
</dbReference>
<sequence>MRSSLNHPPLLRRLTIAGGLAAALAFGTVSAAVGGVQAQGASGASGASSADVSADAPAAKNASLTGYDREIVDQFDSANSVSHIRHLAVDIGPRLNGTPQEREGAEYIGGLLKSYGFEVTYQQWGPVSTKQVAKVTSPNADLPGGPNWQMYASASGKFTGDAGVEGRVVYAGTGQSAADFPADTAGKIVLMDYNSTASIRNTAVANAADRGASAVILAYPTGNSAPPSFTLTTSQPGIPVIGGGSAHYTWIRGLLDKGPLTLRIATNQYANPMGTNVIGIRHAVGDPTGTTAPIVMVGAHIDSVLGAPGAHDDASGNGVSLEVARVLSQYPLDKELRIGGFGGEEGGLLGARAYVNTLTAAEKARFVGEWQMDMVGTPYEPARLWALTPNGKSNFVVQEAYDAAARAGFDGLRNCRLGQSDHQAFYDVGIPSSLFIWLDYRPPAPPAVCGPTGGTYVTEPEYHKPTDTMDNISPERLQITLDVVGGAVAHNALNAVTVSATSDADQPVAGAPVRADCGSGPRDLGTTGADGRLQAVLPHATCDFTTTVEGRTATERGVSIAGDRAVKMTVDFTKPTISLTTPADGAVFTLGTAATASYRCDDNLSGVATCTGTVPDGSPLDTSAVGFHEFTVKAADNAGNVADRKATYQVVYPWQAYFPETMDGKAGSAVPIKFGLGGDRGTDVIASGYPVSRPVTCDTGKATGPAEPTSGPGNSKLGYDDGQYNYVWKTDRGWGGSCRQFELKLDDGSSHLTTIRLK</sequence>
<keyword evidence="2" id="KW-0732">Signal</keyword>
<keyword evidence="6" id="KW-1185">Reference proteome</keyword>
<dbReference type="SUPFAM" id="SSF53187">
    <property type="entry name" value="Zn-dependent exopeptidases"/>
    <property type="match status" value="1"/>
</dbReference>
<dbReference type="InterPro" id="IPR007484">
    <property type="entry name" value="Peptidase_M28"/>
</dbReference>
<accession>A0ABW6SS51</accession>
<dbReference type="NCBIfam" id="NF038114">
    <property type="entry name" value="rightmost"/>
    <property type="match status" value="1"/>
</dbReference>
<dbReference type="Gene3D" id="2.60.40.10">
    <property type="entry name" value="Immunoglobulins"/>
    <property type="match status" value="1"/>
</dbReference>
<dbReference type="Pfam" id="PF02225">
    <property type="entry name" value="PA"/>
    <property type="match status" value="1"/>
</dbReference>
<evidence type="ECO:0000259" key="3">
    <source>
        <dbReference type="Pfam" id="PF02225"/>
    </source>
</evidence>
<feature type="signal peptide" evidence="2">
    <location>
        <begin position="1"/>
        <end position="31"/>
    </location>
</feature>
<dbReference type="InterPro" id="IPR003137">
    <property type="entry name" value="PA_domain"/>
</dbReference>
<evidence type="ECO:0000313" key="5">
    <source>
        <dbReference type="EMBL" id="MFF3667761.1"/>
    </source>
</evidence>
<dbReference type="SUPFAM" id="SSF52025">
    <property type="entry name" value="PA domain"/>
    <property type="match status" value="1"/>
</dbReference>
<feature type="domain" description="Peptidase M28" evidence="4">
    <location>
        <begin position="290"/>
        <end position="484"/>
    </location>
</feature>
<evidence type="ECO:0000256" key="1">
    <source>
        <dbReference type="SAM" id="MobiDB-lite"/>
    </source>
</evidence>
<dbReference type="Proteomes" id="UP001602013">
    <property type="component" value="Unassembled WGS sequence"/>
</dbReference>
<name>A0ABW6SS51_9ACTN</name>
<protein>
    <submittedName>
        <fullName evidence="5">PxKF domain-containing protein</fullName>
    </submittedName>
</protein>